<proteinExistence type="predicted"/>
<evidence type="ECO:0000313" key="3">
    <source>
        <dbReference type="Proteomes" id="UP000799324"/>
    </source>
</evidence>
<dbReference type="OrthoDB" id="4588160at2759"/>
<dbReference type="Proteomes" id="UP000799324">
    <property type="component" value="Unassembled WGS sequence"/>
</dbReference>
<evidence type="ECO:0008006" key="4">
    <source>
        <dbReference type="Google" id="ProtNLM"/>
    </source>
</evidence>
<feature type="chain" id="PRO_5025405065" description="Extracellular membrane protein CFEM domain-containing protein" evidence="1">
    <location>
        <begin position="20"/>
        <end position="105"/>
    </location>
</feature>
<evidence type="ECO:0000256" key="1">
    <source>
        <dbReference type="SAM" id="SignalP"/>
    </source>
</evidence>
<accession>A0A6A6SQG7</accession>
<keyword evidence="3" id="KW-1185">Reference proteome</keyword>
<feature type="signal peptide" evidence="1">
    <location>
        <begin position="1"/>
        <end position="19"/>
    </location>
</feature>
<dbReference type="AlphaFoldDB" id="A0A6A6SQG7"/>
<organism evidence="2 3">
    <name type="scientific">Lophiostoma macrostomum CBS 122681</name>
    <dbReference type="NCBI Taxonomy" id="1314788"/>
    <lineage>
        <taxon>Eukaryota</taxon>
        <taxon>Fungi</taxon>
        <taxon>Dikarya</taxon>
        <taxon>Ascomycota</taxon>
        <taxon>Pezizomycotina</taxon>
        <taxon>Dothideomycetes</taxon>
        <taxon>Pleosporomycetidae</taxon>
        <taxon>Pleosporales</taxon>
        <taxon>Lophiostomataceae</taxon>
        <taxon>Lophiostoma</taxon>
    </lineage>
</organism>
<dbReference type="EMBL" id="MU004475">
    <property type="protein sequence ID" value="KAF2649880.1"/>
    <property type="molecule type" value="Genomic_DNA"/>
</dbReference>
<reference evidence="2" key="1">
    <citation type="journal article" date="2020" name="Stud. Mycol.">
        <title>101 Dothideomycetes genomes: a test case for predicting lifestyles and emergence of pathogens.</title>
        <authorList>
            <person name="Haridas S."/>
            <person name="Albert R."/>
            <person name="Binder M."/>
            <person name="Bloem J."/>
            <person name="Labutti K."/>
            <person name="Salamov A."/>
            <person name="Andreopoulos B."/>
            <person name="Baker S."/>
            <person name="Barry K."/>
            <person name="Bills G."/>
            <person name="Bluhm B."/>
            <person name="Cannon C."/>
            <person name="Castanera R."/>
            <person name="Culley D."/>
            <person name="Daum C."/>
            <person name="Ezra D."/>
            <person name="Gonzalez J."/>
            <person name="Henrissat B."/>
            <person name="Kuo A."/>
            <person name="Liang C."/>
            <person name="Lipzen A."/>
            <person name="Lutzoni F."/>
            <person name="Magnuson J."/>
            <person name="Mondo S."/>
            <person name="Nolan M."/>
            <person name="Ohm R."/>
            <person name="Pangilinan J."/>
            <person name="Park H.-J."/>
            <person name="Ramirez L."/>
            <person name="Alfaro M."/>
            <person name="Sun H."/>
            <person name="Tritt A."/>
            <person name="Yoshinaga Y."/>
            <person name="Zwiers L.-H."/>
            <person name="Turgeon B."/>
            <person name="Goodwin S."/>
            <person name="Spatafora J."/>
            <person name="Crous P."/>
            <person name="Grigoriev I."/>
        </authorList>
    </citation>
    <scope>NUCLEOTIDE SEQUENCE</scope>
    <source>
        <strain evidence="2">CBS 122681</strain>
    </source>
</reference>
<evidence type="ECO:0000313" key="2">
    <source>
        <dbReference type="EMBL" id="KAF2649880.1"/>
    </source>
</evidence>
<sequence length="105" mass="11213">MRLIIQLLAVCLAINSAWSQDVNDGCPTCLSEVKDGCPKDEYACLDVINSSQCLGQLIEDTSKVSADSLVKCVVYNGTASSLPGGTKVRNNIRATAKSHNNVHQC</sequence>
<protein>
    <recommendedName>
        <fullName evidence="4">Extracellular membrane protein CFEM domain-containing protein</fullName>
    </recommendedName>
</protein>
<gene>
    <name evidence="2" type="ORF">K491DRAFT_683468</name>
</gene>
<name>A0A6A6SQG7_9PLEO</name>
<keyword evidence="1" id="KW-0732">Signal</keyword>